<dbReference type="InParanoid" id="A0A1Y2GW30"/>
<accession>A0A1Y2GW30</accession>
<gene>
    <name evidence="2" type="ORF">BCR41DRAFT_420928</name>
    <name evidence="3" type="ORF">BCR41DRAFT_420930</name>
</gene>
<protein>
    <submittedName>
        <fullName evidence="2">Uncharacterized protein</fullName>
    </submittedName>
</protein>
<sequence>MYKSLVLLLAVCSNVVLGYHYVTIENNAAKYYSTAALQDLERKCICVKNTQTAAIRGVNGGTIRLFKSNDCTGTYQTLGSNSYLKNTYWVNSYSFGASGMASSGPNGCPNYFA</sequence>
<evidence type="ECO:0000313" key="4">
    <source>
        <dbReference type="Proteomes" id="UP000193648"/>
    </source>
</evidence>
<dbReference type="EMBL" id="MCFF01000012">
    <property type="protein sequence ID" value="ORZ20886.1"/>
    <property type="molecule type" value="Genomic_DNA"/>
</dbReference>
<evidence type="ECO:0000313" key="3">
    <source>
        <dbReference type="EMBL" id="ORZ20886.1"/>
    </source>
</evidence>
<dbReference type="GeneID" id="33571803"/>
<keyword evidence="4" id="KW-1185">Reference proteome</keyword>
<keyword evidence="1" id="KW-0732">Signal</keyword>
<comment type="caution">
    <text evidence="2">The sequence shown here is derived from an EMBL/GenBank/DDBJ whole genome shotgun (WGS) entry which is preliminary data.</text>
</comment>
<feature type="signal peptide" evidence="1">
    <location>
        <begin position="1"/>
        <end position="18"/>
    </location>
</feature>
<dbReference type="EMBL" id="MCFF01000012">
    <property type="protein sequence ID" value="ORZ20883.1"/>
    <property type="molecule type" value="Genomic_DNA"/>
</dbReference>
<dbReference type="Proteomes" id="UP000193648">
    <property type="component" value="Unassembled WGS sequence"/>
</dbReference>
<evidence type="ECO:0000313" key="2">
    <source>
        <dbReference type="EMBL" id="ORZ20883.1"/>
    </source>
</evidence>
<dbReference type="AlphaFoldDB" id="A0A1Y2GW30"/>
<dbReference type="OrthoDB" id="2376661at2759"/>
<reference evidence="2 4" key="1">
    <citation type="submission" date="2016-07" db="EMBL/GenBank/DDBJ databases">
        <title>Pervasive Adenine N6-methylation of Active Genes in Fungi.</title>
        <authorList>
            <consortium name="DOE Joint Genome Institute"/>
            <person name="Mondo S.J."/>
            <person name="Dannebaum R.O."/>
            <person name="Kuo R.C."/>
            <person name="Labutti K."/>
            <person name="Haridas S."/>
            <person name="Kuo A."/>
            <person name="Salamov A."/>
            <person name="Ahrendt S.R."/>
            <person name="Lipzen A."/>
            <person name="Sullivan W."/>
            <person name="Andreopoulos W.B."/>
            <person name="Clum A."/>
            <person name="Lindquist E."/>
            <person name="Daum C."/>
            <person name="Ramamoorthy G.K."/>
            <person name="Gryganskyi A."/>
            <person name="Culley D."/>
            <person name="Magnuson J.K."/>
            <person name="James T.Y."/>
            <person name="O'Malley M.A."/>
            <person name="Stajich J.E."/>
            <person name="Spatafora J.W."/>
            <person name="Visel A."/>
            <person name="Grigoriev I.V."/>
        </authorList>
    </citation>
    <scope>NUCLEOTIDE SEQUENCE [LARGE SCALE GENOMIC DNA]</scope>
    <source>
        <strain evidence="2 4">NRRL 3116</strain>
    </source>
</reference>
<dbReference type="RefSeq" id="XP_021882792.1">
    <property type="nucleotide sequence ID" value="XM_022029960.1"/>
</dbReference>
<name>A0A1Y2GW30_9FUNG</name>
<evidence type="ECO:0000256" key="1">
    <source>
        <dbReference type="SAM" id="SignalP"/>
    </source>
</evidence>
<proteinExistence type="predicted"/>
<feature type="chain" id="PRO_5011907718" evidence="1">
    <location>
        <begin position="19"/>
        <end position="113"/>
    </location>
</feature>
<organism evidence="2 4">
    <name type="scientific">Lobosporangium transversale</name>
    <dbReference type="NCBI Taxonomy" id="64571"/>
    <lineage>
        <taxon>Eukaryota</taxon>
        <taxon>Fungi</taxon>
        <taxon>Fungi incertae sedis</taxon>
        <taxon>Mucoromycota</taxon>
        <taxon>Mortierellomycotina</taxon>
        <taxon>Mortierellomycetes</taxon>
        <taxon>Mortierellales</taxon>
        <taxon>Mortierellaceae</taxon>
        <taxon>Lobosporangium</taxon>
    </lineage>
</organism>